<dbReference type="KEGG" id="acry:AC20117_22480"/>
<evidence type="ECO:0000313" key="2">
    <source>
        <dbReference type="EMBL" id="SDR30848.1"/>
    </source>
</evidence>
<dbReference type="STRING" id="37928.SAMN04489742_4845"/>
<proteinExistence type="predicted"/>
<feature type="transmembrane region" description="Helical" evidence="1">
    <location>
        <begin position="60"/>
        <end position="77"/>
    </location>
</feature>
<dbReference type="EMBL" id="FNKH01000003">
    <property type="protein sequence ID" value="SDR30848.1"/>
    <property type="molecule type" value="Genomic_DNA"/>
</dbReference>
<dbReference type="Proteomes" id="UP000181917">
    <property type="component" value="Unassembled WGS sequence"/>
</dbReference>
<feature type="transmembrane region" description="Helical" evidence="1">
    <location>
        <begin position="28"/>
        <end position="48"/>
    </location>
</feature>
<feature type="transmembrane region" description="Helical" evidence="1">
    <location>
        <begin position="98"/>
        <end position="115"/>
    </location>
</feature>
<evidence type="ECO:0000256" key="1">
    <source>
        <dbReference type="SAM" id="Phobius"/>
    </source>
</evidence>
<feature type="transmembrane region" description="Helical" evidence="1">
    <location>
        <begin position="6"/>
        <end position="21"/>
    </location>
</feature>
<feature type="transmembrane region" description="Helical" evidence="1">
    <location>
        <begin position="205"/>
        <end position="227"/>
    </location>
</feature>
<gene>
    <name evidence="2" type="ORF">SAMN04489742_4845</name>
</gene>
<evidence type="ECO:0000313" key="3">
    <source>
        <dbReference type="Proteomes" id="UP000181917"/>
    </source>
</evidence>
<reference evidence="2 3" key="1">
    <citation type="submission" date="2016-10" db="EMBL/GenBank/DDBJ databases">
        <authorList>
            <person name="de Groot N.N."/>
        </authorList>
    </citation>
    <scope>NUCLEOTIDE SEQUENCE [LARGE SCALE GENOMIC DNA]</scope>
    <source>
        <strain evidence="2 3">DSM 20117</strain>
    </source>
</reference>
<name>A0A1H1I0H6_9MICC</name>
<keyword evidence="3" id="KW-1185">Reference proteome</keyword>
<keyword evidence="1" id="KW-0472">Membrane</keyword>
<accession>A0A1H1I0H6</accession>
<evidence type="ECO:0008006" key="4">
    <source>
        <dbReference type="Google" id="ProtNLM"/>
    </source>
</evidence>
<organism evidence="2 3">
    <name type="scientific">Crystallibacter crystallopoietes</name>
    <dbReference type="NCBI Taxonomy" id="37928"/>
    <lineage>
        <taxon>Bacteria</taxon>
        <taxon>Bacillati</taxon>
        <taxon>Actinomycetota</taxon>
        <taxon>Actinomycetes</taxon>
        <taxon>Micrococcales</taxon>
        <taxon>Micrococcaceae</taxon>
        <taxon>Crystallibacter</taxon>
    </lineage>
</organism>
<dbReference type="OrthoDB" id="5056816at2"/>
<dbReference type="AlphaFoldDB" id="A0A1H1I0H6"/>
<sequence>MTAAAFWILATVFAVRLYFVMRWRSSTAFLAATGVGVFGLFTTGVVVPEATIDAAMGGHNVLHLVRNLCVTVAVWLVREGIFSAYSEGDGYRRQLSHRPAAVGFMALAIAIPFTFQRFVPTTSEYLPENLNQPAVFVYAVVYMGLLGLLAMSVLTVCLHRQDSRPVRVSAAVVATGMTLIVLACTDEILFLSLEFVSAGHELTSILYMLFSPLFYTGVLLTSFGLGIPPMVKAGRHFQLPDRTALLVLTLMLSRSYWQFGPTTWLHKVGESFTTKDPSGRLYEFMIRASDHRIAPARKPTPWLADRVLTSVQSRFDGDPCSLHSELQTKAKS</sequence>
<feature type="transmembrane region" description="Helical" evidence="1">
    <location>
        <begin position="170"/>
        <end position="193"/>
    </location>
</feature>
<keyword evidence="1" id="KW-0812">Transmembrane</keyword>
<feature type="transmembrane region" description="Helical" evidence="1">
    <location>
        <begin position="135"/>
        <end position="158"/>
    </location>
</feature>
<protein>
    <recommendedName>
        <fullName evidence="4">Integral membrane protein</fullName>
    </recommendedName>
</protein>
<dbReference type="RefSeq" id="WP_074703602.1">
    <property type="nucleotide sequence ID" value="NZ_CP018865.1"/>
</dbReference>
<keyword evidence="1" id="KW-1133">Transmembrane helix</keyword>